<dbReference type="CDD" id="cd07344">
    <property type="entry name" value="M48_yhfN_like"/>
    <property type="match status" value="1"/>
</dbReference>
<protein>
    <recommendedName>
        <fullName evidence="1">YgjP-like metallopeptidase domain-containing protein</fullName>
    </recommendedName>
</protein>
<evidence type="ECO:0000259" key="1">
    <source>
        <dbReference type="Pfam" id="PF01863"/>
    </source>
</evidence>
<sequence>MSTGKSEPGGFARLARALRRGGTAEQTPLLTIDGAAMPVRVRRSARARSYRLSVDHARGELRLSLPTRASLAKALAWAGQHEAWVREQMAARPAGVVLADGAVFPLEGRDVRIIWRADAPRQMMLDADRLIVGGAAESVGPRVLRWLKARALAALEADTRDLAARHGLAVARIGIGDPRSRWGSCSSDGSIRYSWRLILAPPDIRRSTVAHELAHLLHMDHSPAFHAAHARILGADPRPARAWLKAHGAALHRIG</sequence>
<dbReference type="AlphaFoldDB" id="A0A7W6DL96"/>
<dbReference type="Proteomes" id="UP000552757">
    <property type="component" value="Unassembled WGS sequence"/>
</dbReference>
<accession>A0A7W6DL96</accession>
<dbReference type="InterPro" id="IPR002725">
    <property type="entry name" value="YgjP-like_metallopeptidase"/>
</dbReference>
<organism evidence="2 3">
    <name type="scientific">Sphingobium fontiphilum</name>
    <dbReference type="NCBI Taxonomy" id="944425"/>
    <lineage>
        <taxon>Bacteria</taxon>
        <taxon>Pseudomonadati</taxon>
        <taxon>Pseudomonadota</taxon>
        <taxon>Alphaproteobacteria</taxon>
        <taxon>Sphingomonadales</taxon>
        <taxon>Sphingomonadaceae</taxon>
        <taxon>Sphingobium</taxon>
    </lineage>
</organism>
<keyword evidence="3" id="KW-1185">Reference proteome</keyword>
<dbReference type="EMBL" id="JACIEB010000005">
    <property type="protein sequence ID" value="MBB3982662.1"/>
    <property type="molecule type" value="Genomic_DNA"/>
</dbReference>
<evidence type="ECO:0000313" key="2">
    <source>
        <dbReference type="EMBL" id="MBB3982662.1"/>
    </source>
</evidence>
<name>A0A7W6DL96_9SPHN</name>
<dbReference type="PANTHER" id="PTHR30399">
    <property type="entry name" value="UNCHARACTERIZED PROTEIN YGJP"/>
    <property type="match status" value="1"/>
</dbReference>
<gene>
    <name evidence="2" type="ORF">GGR44_002328</name>
</gene>
<evidence type="ECO:0000313" key="3">
    <source>
        <dbReference type="Proteomes" id="UP000552757"/>
    </source>
</evidence>
<reference evidence="2 3" key="1">
    <citation type="submission" date="2020-08" db="EMBL/GenBank/DDBJ databases">
        <title>Genomic Encyclopedia of Type Strains, Phase IV (KMG-IV): sequencing the most valuable type-strain genomes for metagenomic binning, comparative biology and taxonomic classification.</title>
        <authorList>
            <person name="Goeker M."/>
        </authorList>
    </citation>
    <scope>NUCLEOTIDE SEQUENCE [LARGE SCALE GENOMIC DNA]</scope>
    <source>
        <strain evidence="2 3">DSM 29348</strain>
    </source>
</reference>
<dbReference type="InterPro" id="IPR053136">
    <property type="entry name" value="UTP_pyrophosphatase-like"/>
</dbReference>
<dbReference type="PANTHER" id="PTHR30399:SF1">
    <property type="entry name" value="UTP PYROPHOSPHATASE"/>
    <property type="match status" value="1"/>
</dbReference>
<proteinExistence type="predicted"/>
<dbReference type="Pfam" id="PF01863">
    <property type="entry name" value="YgjP-like"/>
    <property type="match status" value="1"/>
</dbReference>
<feature type="domain" description="YgjP-like metallopeptidase" evidence="1">
    <location>
        <begin position="50"/>
        <end position="247"/>
    </location>
</feature>
<dbReference type="SUPFAM" id="SSF55486">
    <property type="entry name" value="Metalloproteases ('zincins'), catalytic domain"/>
    <property type="match status" value="1"/>
</dbReference>
<comment type="caution">
    <text evidence="2">The sequence shown here is derived from an EMBL/GenBank/DDBJ whole genome shotgun (WGS) entry which is preliminary data.</text>
</comment>
<dbReference type="Gene3D" id="3.30.2010.10">
    <property type="entry name" value="Metalloproteases ('zincins'), catalytic domain"/>
    <property type="match status" value="1"/>
</dbReference>